<keyword evidence="2" id="KW-1185">Reference proteome</keyword>
<keyword evidence="1" id="KW-0732">Signal</keyword>
<name>A0A6P8YQC8_THRPL</name>
<dbReference type="AlphaFoldDB" id="A0A6P8YQC8"/>
<proteinExistence type="predicted"/>
<feature type="chain" id="PRO_5028160342" evidence="1">
    <location>
        <begin position="19"/>
        <end position="215"/>
    </location>
</feature>
<sequence length="215" mass="23544">MMTWTVVMLFSSLTLVSSSNNVAGPYYLDILEFGNCPPDEVGEVGDDLIVDGAARHHRGLKHMLFSGNLTVKNGLVTPGISELTSYIGRWDPVSGWKDNFLVLRIGETCQAIRKYAPPFKDLIHKAFPGIPIRCPVGDRYSGQWAMGASQSCSPSTSSRLPSAIRMKFLAKFGRLEINVIASFLSSSSSTMYLLLSPGPESVDESKIESFTFQVV</sequence>
<dbReference type="KEGG" id="tpal:117644283"/>
<evidence type="ECO:0000313" key="2">
    <source>
        <dbReference type="Proteomes" id="UP000515158"/>
    </source>
</evidence>
<feature type="signal peptide" evidence="1">
    <location>
        <begin position="1"/>
        <end position="18"/>
    </location>
</feature>
<accession>A0A6P8YQC8</accession>
<dbReference type="RefSeq" id="XP_034239500.1">
    <property type="nucleotide sequence ID" value="XM_034383609.1"/>
</dbReference>
<evidence type="ECO:0000313" key="3">
    <source>
        <dbReference type="RefSeq" id="XP_034239500.1"/>
    </source>
</evidence>
<dbReference type="GeneID" id="117644283"/>
<organism evidence="3">
    <name type="scientific">Thrips palmi</name>
    <name type="common">Melon thrips</name>
    <dbReference type="NCBI Taxonomy" id="161013"/>
    <lineage>
        <taxon>Eukaryota</taxon>
        <taxon>Metazoa</taxon>
        <taxon>Ecdysozoa</taxon>
        <taxon>Arthropoda</taxon>
        <taxon>Hexapoda</taxon>
        <taxon>Insecta</taxon>
        <taxon>Pterygota</taxon>
        <taxon>Neoptera</taxon>
        <taxon>Paraneoptera</taxon>
        <taxon>Thysanoptera</taxon>
        <taxon>Terebrantia</taxon>
        <taxon>Thripoidea</taxon>
        <taxon>Thripidae</taxon>
        <taxon>Thrips</taxon>
    </lineage>
</organism>
<dbReference type="InParanoid" id="A0A6P8YQC8"/>
<reference evidence="3" key="1">
    <citation type="submission" date="2025-08" db="UniProtKB">
        <authorList>
            <consortium name="RefSeq"/>
        </authorList>
    </citation>
    <scope>IDENTIFICATION</scope>
    <source>
        <tissue evidence="3">Total insect</tissue>
    </source>
</reference>
<protein>
    <submittedName>
        <fullName evidence="3">Uncharacterized protein LOC117644283</fullName>
    </submittedName>
</protein>
<gene>
    <name evidence="3" type="primary">LOC117644283</name>
</gene>
<dbReference type="Proteomes" id="UP000515158">
    <property type="component" value="Unplaced"/>
</dbReference>
<evidence type="ECO:0000256" key="1">
    <source>
        <dbReference type="SAM" id="SignalP"/>
    </source>
</evidence>